<gene>
    <name evidence="1" type="ORF">DI595_07680</name>
</gene>
<reference evidence="1 2" key="1">
    <citation type="submission" date="2017-08" db="EMBL/GenBank/DDBJ databases">
        <title>Infants hospitalized years apart are colonized by the same room-sourced microbial strains.</title>
        <authorList>
            <person name="Brooks B."/>
            <person name="Olm M.R."/>
            <person name="Firek B.A."/>
            <person name="Baker R."/>
            <person name="Thomas B.C."/>
            <person name="Morowitz M.J."/>
            <person name="Banfield J.F."/>
        </authorList>
    </citation>
    <scope>NUCLEOTIDE SEQUENCE [LARGE SCALE GENOMIC DNA]</scope>
    <source>
        <strain evidence="1">S2_009_000_R2_73</strain>
    </source>
</reference>
<comment type="caution">
    <text evidence="1">The sequence shown here is derived from an EMBL/GenBank/DDBJ whole genome shotgun (WGS) entry which is preliminary data.</text>
</comment>
<accession>A0A2W5H1V5</accession>
<name>A0A2W5H1V5_9HYPH</name>
<sequence>MSIRLSRTDTFEHTINGLLKKRADLFGEAEKLRDRMAEIKNDTHAIDRVLQSLGYEGDLDAAMPRQKRDVIFGRGELTRAILSELRNNDAPMSSREIAQTLIAVRGEDARDRKYLSDLVKRVSKALRQQREDGNVRALKDNRGNVMWARRLGPIAGPVRGD</sequence>
<organism evidence="1 2">
    <name type="scientific">Agrobacterium fabrum</name>
    <dbReference type="NCBI Taxonomy" id="1176649"/>
    <lineage>
        <taxon>Bacteria</taxon>
        <taxon>Pseudomonadati</taxon>
        <taxon>Pseudomonadota</taxon>
        <taxon>Alphaproteobacteria</taxon>
        <taxon>Hyphomicrobiales</taxon>
        <taxon>Rhizobiaceae</taxon>
        <taxon>Rhizobium/Agrobacterium group</taxon>
        <taxon>Agrobacterium</taxon>
        <taxon>Agrobacterium tumefaciens complex</taxon>
    </lineage>
</organism>
<dbReference type="EMBL" id="QFOL01000061">
    <property type="protein sequence ID" value="PZP52016.1"/>
    <property type="molecule type" value="Genomic_DNA"/>
</dbReference>
<evidence type="ECO:0000313" key="1">
    <source>
        <dbReference type="EMBL" id="PZP52016.1"/>
    </source>
</evidence>
<dbReference type="AlphaFoldDB" id="A0A2W5H1V5"/>
<proteinExistence type="predicted"/>
<dbReference type="Proteomes" id="UP000249769">
    <property type="component" value="Unassembled WGS sequence"/>
</dbReference>
<protein>
    <submittedName>
        <fullName evidence="1">Uncharacterized protein</fullName>
    </submittedName>
</protein>
<evidence type="ECO:0000313" key="2">
    <source>
        <dbReference type="Proteomes" id="UP000249769"/>
    </source>
</evidence>